<dbReference type="AlphaFoldDB" id="A0A2P2KSF4"/>
<accession>A0A2P2KSF4</accession>
<dbReference type="EMBL" id="GGEC01028176">
    <property type="protein sequence ID" value="MBX08660.1"/>
    <property type="molecule type" value="Transcribed_RNA"/>
</dbReference>
<sequence>MSVVEGPLISVTRTSVLPFGLDSVVPKPRVLRKLLNLLFCCFGMALLLFENLATWLGSPTFFRP</sequence>
<proteinExistence type="predicted"/>
<evidence type="ECO:0000256" key="1">
    <source>
        <dbReference type="SAM" id="Phobius"/>
    </source>
</evidence>
<protein>
    <submittedName>
        <fullName evidence="2">Uncharacterized protein LOC105123089 isoform X3</fullName>
    </submittedName>
</protein>
<keyword evidence="1" id="KW-1133">Transmembrane helix</keyword>
<evidence type="ECO:0000313" key="2">
    <source>
        <dbReference type="EMBL" id="MBX08660.1"/>
    </source>
</evidence>
<reference evidence="2" key="1">
    <citation type="submission" date="2018-02" db="EMBL/GenBank/DDBJ databases">
        <title>Rhizophora mucronata_Transcriptome.</title>
        <authorList>
            <person name="Meera S.P."/>
            <person name="Sreeshan A."/>
            <person name="Augustine A."/>
        </authorList>
    </citation>
    <scope>NUCLEOTIDE SEQUENCE</scope>
    <source>
        <tissue evidence="2">Leaf</tissue>
    </source>
</reference>
<dbReference type="EMBL" id="GGEC01028182">
    <property type="protein sequence ID" value="MBX08666.1"/>
    <property type="molecule type" value="Transcribed_RNA"/>
</dbReference>
<keyword evidence="1" id="KW-0472">Membrane</keyword>
<feature type="transmembrane region" description="Helical" evidence="1">
    <location>
        <begin position="34"/>
        <end position="56"/>
    </location>
</feature>
<name>A0A2P2KSF4_RHIMU</name>
<keyword evidence="1" id="KW-0812">Transmembrane</keyword>
<dbReference type="EMBL" id="GGEC01028180">
    <property type="protein sequence ID" value="MBX08664.1"/>
    <property type="molecule type" value="Transcribed_RNA"/>
</dbReference>
<organism evidence="2">
    <name type="scientific">Rhizophora mucronata</name>
    <name type="common">Asiatic mangrove</name>
    <dbReference type="NCBI Taxonomy" id="61149"/>
    <lineage>
        <taxon>Eukaryota</taxon>
        <taxon>Viridiplantae</taxon>
        <taxon>Streptophyta</taxon>
        <taxon>Embryophyta</taxon>
        <taxon>Tracheophyta</taxon>
        <taxon>Spermatophyta</taxon>
        <taxon>Magnoliopsida</taxon>
        <taxon>eudicotyledons</taxon>
        <taxon>Gunneridae</taxon>
        <taxon>Pentapetalae</taxon>
        <taxon>rosids</taxon>
        <taxon>fabids</taxon>
        <taxon>Malpighiales</taxon>
        <taxon>Rhizophoraceae</taxon>
        <taxon>Rhizophora</taxon>
    </lineage>
</organism>